<dbReference type="Gene3D" id="2.60.120.10">
    <property type="entry name" value="Jelly Rolls"/>
    <property type="match status" value="2"/>
</dbReference>
<proteinExistence type="predicted"/>
<protein>
    <recommendedName>
        <fullName evidence="6">Cupin type-1 domain-containing protein</fullName>
    </recommendedName>
</protein>
<keyword evidence="5" id="KW-0732">Signal</keyword>
<evidence type="ECO:0000256" key="1">
    <source>
        <dbReference type="ARBA" id="ARBA00022723"/>
    </source>
</evidence>
<dbReference type="SUPFAM" id="SSF51182">
    <property type="entry name" value="RmlC-like cupins"/>
    <property type="match status" value="1"/>
</dbReference>
<feature type="binding site" evidence="3">
    <location>
        <position position="348"/>
    </location>
    <ligand>
        <name>Mn(2+)</name>
        <dbReference type="ChEBI" id="CHEBI:29035"/>
        <label>2</label>
    </ligand>
</feature>
<keyword evidence="1 3" id="KW-0479">Metal-binding</keyword>
<comment type="cofactor">
    <cofactor evidence="3">
        <name>Mn(2+)</name>
        <dbReference type="ChEBI" id="CHEBI:29035"/>
    </cofactor>
    <text evidence="3">Binds 2 manganese ions per subunit.</text>
</comment>
<dbReference type="Pfam" id="PF00190">
    <property type="entry name" value="Cupin_1"/>
    <property type="match status" value="2"/>
</dbReference>
<dbReference type="PANTHER" id="PTHR35848:SF9">
    <property type="entry name" value="SLL1358 PROTEIN"/>
    <property type="match status" value="1"/>
</dbReference>
<feature type="domain" description="Cupin type-1" evidence="6">
    <location>
        <begin position="301"/>
        <end position="442"/>
    </location>
</feature>
<dbReference type="InterPro" id="IPR011051">
    <property type="entry name" value="RmlC_Cupin_sf"/>
</dbReference>
<feature type="binding site" evidence="3">
    <location>
        <position position="172"/>
    </location>
    <ligand>
        <name>Mn(2+)</name>
        <dbReference type="ChEBI" id="CHEBI:29035"/>
        <label>1</label>
    </ligand>
</feature>
<sequence length="460" mass="51757">MKPSSISALLAGVSMTVALPHMDSPRERLRRGLPLEKGLAKRDDTNPYTKNFTDPYDSAIDSVGKNLDPLPYRNGEGASVLGPWNKERSRQNPDLVRPPSTDHGDMQNMRWSFADSHIRIETTLLTPVRPQEGGWTRQTTSREMAASSEIAGVNMRLDKGVIRELHWHTQAEWAYVLDGEVRVTALDYDGGNYIQDLKKGDLWYFPTGVPHSLQGLGENGTEFLLIFDSGEFSEESTFLLTEWLAHTPKSVISKNFHLAPEVFDHLPKEQKYIFQGTYPDTIDKDRPSGSDAKISDVEFTHRFLEQEPLNTTGGTVRIADSTNFPISKTIAAAHVTIDVGALREMHWHPVADEWSFFISGRARVTIFASEGNARTFDYGPGDVGIVPKNNGHFIENIGDEPIEMLEIFRAEKFQDFSLFQWLGETPKKMVVDHLFADDPDNGEKFWNSVQSAHKDPVTKP</sequence>
<feature type="signal peptide" evidence="5">
    <location>
        <begin position="1"/>
        <end position="18"/>
    </location>
</feature>
<feature type="chain" id="PRO_5002119208" description="Cupin type-1 domain-containing protein" evidence="5">
    <location>
        <begin position="19"/>
        <end position="460"/>
    </location>
</feature>
<feature type="binding site" evidence="3">
    <location>
        <position position="346"/>
    </location>
    <ligand>
        <name>Mn(2+)</name>
        <dbReference type="ChEBI" id="CHEBI:29035"/>
        <label>2</label>
    </ligand>
</feature>
<dbReference type="GO" id="GO:0046872">
    <property type="term" value="F:metal ion binding"/>
    <property type="evidence" value="ECO:0007669"/>
    <property type="project" value="UniProtKB-KW"/>
</dbReference>
<keyword evidence="3" id="KW-0464">Manganese</keyword>
<evidence type="ECO:0000256" key="2">
    <source>
        <dbReference type="PIRSR" id="PIRSR617774-1"/>
    </source>
</evidence>
<feature type="active site" description="Proton donor" evidence="2">
    <location>
        <position position="406"/>
    </location>
</feature>
<dbReference type="InterPro" id="IPR014710">
    <property type="entry name" value="RmlC-like_jellyroll"/>
</dbReference>
<evidence type="ECO:0000256" key="3">
    <source>
        <dbReference type="PIRSR" id="PIRSR617774-2"/>
    </source>
</evidence>
<dbReference type="InterPro" id="IPR051610">
    <property type="entry name" value="GPI/OXD"/>
</dbReference>
<feature type="region of interest" description="Disordered" evidence="4">
    <location>
        <begin position="76"/>
        <end position="106"/>
    </location>
</feature>
<evidence type="ECO:0000256" key="5">
    <source>
        <dbReference type="SAM" id="SignalP"/>
    </source>
</evidence>
<feature type="binding site" evidence="3">
    <location>
        <position position="353"/>
    </location>
    <ligand>
        <name>Mn(2+)</name>
        <dbReference type="ChEBI" id="CHEBI:29035"/>
        <label>2</label>
    </ligand>
</feature>
<gene>
    <name evidence="7" type="ORF">BN869_000008662_1</name>
</gene>
<feature type="binding site" evidence="3">
    <location>
        <position position="166"/>
    </location>
    <ligand>
        <name>Mn(2+)</name>
        <dbReference type="ChEBI" id="CHEBI:29035"/>
        <label>1</label>
    </ligand>
</feature>
<dbReference type="InterPro" id="IPR006045">
    <property type="entry name" value="Cupin_1"/>
</dbReference>
<accession>A0A0B7K5Y5</accession>
<feature type="domain" description="Cupin type-1" evidence="6">
    <location>
        <begin position="123"/>
        <end position="264"/>
    </location>
</feature>
<dbReference type="CDD" id="cd20305">
    <property type="entry name" value="cupin_OxDC_C"/>
    <property type="match status" value="1"/>
</dbReference>
<dbReference type="GO" id="GO:0033609">
    <property type="term" value="P:oxalate metabolic process"/>
    <property type="evidence" value="ECO:0007669"/>
    <property type="project" value="InterPro"/>
</dbReference>
<evidence type="ECO:0000259" key="6">
    <source>
        <dbReference type="SMART" id="SM00835"/>
    </source>
</evidence>
<dbReference type="NCBIfam" id="TIGR03404">
    <property type="entry name" value="bicupin_oxalic"/>
    <property type="match status" value="1"/>
</dbReference>
<dbReference type="EMBL" id="CDPU01000029">
    <property type="protein sequence ID" value="CEO52604.1"/>
    <property type="molecule type" value="Genomic_DNA"/>
</dbReference>
<evidence type="ECO:0000313" key="7">
    <source>
        <dbReference type="EMBL" id="CEO52604.1"/>
    </source>
</evidence>
<dbReference type="CDD" id="cd20304">
    <property type="entry name" value="cupin_OxDC_N"/>
    <property type="match status" value="1"/>
</dbReference>
<reference evidence="7" key="1">
    <citation type="submission" date="2015-01" db="EMBL/GenBank/DDBJ databases">
        <authorList>
            <person name="Durling Mikael"/>
        </authorList>
    </citation>
    <scope>NUCLEOTIDE SEQUENCE</scope>
</reference>
<feature type="binding site" evidence="3">
    <location>
        <position position="211"/>
    </location>
    <ligand>
        <name>Mn(2+)</name>
        <dbReference type="ChEBI" id="CHEBI:29035"/>
        <label>1</label>
    </ligand>
</feature>
<name>A0A0B7K5Y5_BIOOC</name>
<dbReference type="AlphaFoldDB" id="A0A0B7K5Y5"/>
<dbReference type="PANTHER" id="PTHR35848">
    <property type="entry name" value="OXALATE-BINDING PROTEIN"/>
    <property type="match status" value="1"/>
</dbReference>
<feature type="binding site" evidence="3">
    <location>
        <position position="392"/>
    </location>
    <ligand>
        <name>Mn(2+)</name>
        <dbReference type="ChEBI" id="CHEBI:29035"/>
        <label>2</label>
    </ligand>
</feature>
<organism evidence="7">
    <name type="scientific">Bionectria ochroleuca</name>
    <name type="common">Gliocladium roseum</name>
    <dbReference type="NCBI Taxonomy" id="29856"/>
    <lineage>
        <taxon>Eukaryota</taxon>
        <taxon>Fungi</taxon>
        <taxon>Dikarya</taxon>
        <taxon>Ascomycota</taxon>
        <taxon>Pezizomycotina</taxon>
        <taxon>Sordariomycetes</taxon>
        <taxon>Hypocreomycetidae</taxon>
        <taxon>Hypocreales</taxon>
        <taxon>Bionectriaceae</taxon>
        <taxon>Clonostachys</taxon>
    </lineage>
</organism>
<evidence type="ECO:0000256" key="4">
    <source>
        <dbReference type="SAM" id="MobiDB-lite"/>
    </source>
</evidence>
<dbReference type="InterPro" id="IPR017774">
    <property type="entry name" value="Bicupin_oxalate_deCO2ase/Oxase"/>
</dbReference>
<dbReference type="SMART" id="SM00835">
    <property type="entry name" value="Cupin_1"/>
    <property type="match status" value="2"/>
</dbReference>
<feature type="binding site" evidence="3">
    <location>
        <position position="168"/>
    </location>
    <ligand>
        <name>Mn(2+)</name>
        <dbReference type="ChEBI" id="CHEBI:29035"/>
        <label>1</label>
    </ligand>
</feature>